<dbReference type="Gene3D" id="2.30.110.10">
    <property type="entry name" value="Electron Transport, Fmn-binding Protein, Chain A"/>
    <property type="match status" value="1"/>
</dbReference>
<evidence type="ECO:0000259" key="5">
    <source>
        <dbReference type="Pfam" id="PF07238"/>
    </source>
</evidence>
<dbReference type="InterPro" id="IPR009875">
    <property type="entry name" value="PilZ_domain"/>
</dbReference>
<dbReference type="GO" id="GO:0035438">
    <property type="term" value="F:cyclic-di-GMP binding"/>
    <property type="evidence" value="ECO:0007669"/>
    <property type="project" value="InterPro"/>
</dbReference>
<keyword evidence="3" id="KW-0975">Bacterial flagellum</keyword>
<feature type="domain" description="Type III secretion system flagellar brake protein YcgR PilZN" evidence="6">
    <location>
        <begin position="34"/>
        <end position="123"/>
    </location>
</feature>
<keyword evidence="2" id="KW-0547">Nucleotide-binding</keyword>
<dbReference type="Gene3D" id="2.40.10.220">
    <property type="entry name" value="predicted glycosyltransferase like domains"/>
    <property type="match status" value="1"/>
</dbReference>
<dbReference type="SUPFAM" id="SSF141371">
    <property type="entry name" value="PilZ domain-like"/>
    <property type="match status" value="2"/>
</dbReference>
<dbReference type="InterPro" id="IPR009926">
    <property type="entry name" value="T3SS_YcgR_PilZN"/>
</dbReference>
<proteinExistence type="predicted"/>
<protein>
    <submittedName>
        <fullName evidence="7">Cation tolerance protein CutA</fullName>
    </submittedName>
</protein>
<organism evidence="7 8">
    <name type="scientific">Vibrio genomosp. F10</name>
    <dbReference type="NCBI Taxonomy" id="723171"/>
    <lineage>
        <taxon>Bacteria</taxon>
        <taxon>Pseudomonadati</taxon>
        <taxon>Pseudomonadota</taxon>
        <taxon>Gammaproteobacteria</taxon>
        <taxon>Vibrionales</taxon>
        <taxon>Vibrionaceae</taxon>
        <taxon>Vibrio</taxon>
    </lineage>
</organism>
<dbReference type="RefSeq" id="WP_017033535.1">
    <property type="nucleotide sequence ID" value="NZ_JBNGCH010000316.1"/>
</dbReference>
<dbReference type="InterPro" id="IPR012349">
    <property type="entry name" value="Split_barrel_FMN-bd"/>
</dbReference>
<name>A0A1B9R1A4_9VIBR</name>
<evidence type="ECO:0000313" key="7">
    <source>
        <dbReference type="EMBL" id="OCH78060.1"/>
    </source>
</evidence>
<dbReference type="Proteomes" id="UP000093173">
    <property type="component" value="Unassembled WGS sequence"/>
</dbReference>
<reference evidence="8" key="1">
    <citation type="submission" date="2016-06" db="EMBL/GenBank/DDBJ databases">
        <authorList>
            <person name="Hehemann J.-H."/>
            <person name="Arevalo P."/>
            <person name="Datta M.S."/>
            <person name="Polz M.F."/>
        </authorList>
    </citation>
    <scope>NUCLEOTIDE SEQUENCE [LARGE SCALE GENOMIC DNA]</scope>
    <source>
        <strain evidence="8">9CSC122</strain>
    </source>
</reference>
<feature type="domain" description="PilZ" evidence="5">
    <location>
        <begin position="130"/>
        <end position="228"/>
    </location>
</feature>
<dbReference type="Pfam" id="PF12945">
    <property type="entry name" value="PilZNR"/>
    <property type="match status" value="1"/>
</dbReference>
<evidence type="ECO:0000259" key="6">
    <source>
        <dbReference type="Pfam" id="PF12945"/>
    </source>
</evidence>
<dbReference type="Pfam" id="PF07238">
    <property type="entry name" value="PilZ"/>
    <property type="match status" value="1"/>
</dbReference>
<accession>A0A1B9R1A4</accession>
<dbReference type="AlphaFoldDB" id="A0A1B9R1A4"/>
<evidence type="ECO:0000256" key="2">
    <source>
        <dbReference type="ARBA" id="ARBA00022741"/>
    </source>
</evidence>
<comment type="caution">
    <text evidence="7">The sequence shown here is derived from an EMBL/GenBank/DDBJ whole genome shotgun (WGS) entry which is preliminary data.</text>
</comment>
<sequence length="246" mass="27217">MSTQTAKASANPNKQQDSTVSTLNSTDALAMIEHGSEMTITVTTPIGRKFRCTTQFIGTHPDNLILIEIPSVSKDELAFFFQTGFLLNVRGISPRGEGAQIHFKSQIQHVIEDPLAMIAISIPNGMQVTQLRKEARYEINLMGAVVQGDSKTQCEIRDLSKSGCRFFTPPLGRTFQVGDTIAIDLHHTIDQPKCPPLIGKICNLQRSAHYSRYGLQFDDVGQANVKVLLSRLKFNGTKLAFANRKK</sequence>
<dbReference type="EMBL" id="MAJZ01000316">
    <property type="protein sequence ID" value="OCH78060.1"/>
    <property type="molecule type" value="Genomic_DNA"/>
</dbReference>
<evidence type="ECO:0000313" key="8">
    <source>
        <dbReference type="Proteomes" id="UP000093173"/>
    </source>
</evidence>
<evidence type="ECO:0000256" key="4">
    <source>
        <dbReference type="SAM" id="MobiDB-lite"/>
    </source>
</evidence>
<feature type="region of interest" description="Disordered" evidence="4">
    <location>
        <begin position="1"/>
        <end position="22"/>
    </location>
</feature>
<evidence type="ECO:0000256" key="1">
    <source>
        <dbReference type="ARBA" id="ARBA00022636"/>
    </source>
</evidence>
<keyword evidence="8" id="KW-1185">Reference proteome</keyword>
<keyword evidence="1" id="KW-0973">c-di-GMP</keyword>
<evidence type="ECO:0000256" key="3">
    <source>
        <dbReference type="ARBA" id="ARBA00023143"/>
    </source>
</evidence>
<gene>
    <name evidence="7" type="ORF">A6E14_06420</name>
</gene>